<gene>
    <name evidence="2" type="ORF">FHG64_06790</name>
</gene>
<dbReference type="InterPro" id="IPR046495">
    <property type="entry name" value="DUF6588"/>
</dbReference>
<keyword evidence="1" id="KW-0732">Signal</keyword>
<evidence type="ECO:0000313" key="2">
    <source>
        <dbReference type="EMBL" id="QCY71378.1"/>
    </source>
</evidence>
<organism evidence="2 3">
    <name type="scientific">Antarcticibacterium flavum</name>
    <dbReference type="NCBI Taxonomy" id="2058175"/>
    <lineage>
        <taxon>Bacteria</taxon>
        <taxon>Pseudomonadati</taxon>
        <taxon>Bacteroidota</taxon>
        <taxon>Flavobacteriia</taxon>
        <taxon>Flavobacteriales</taxon>
        <taxon>Flavobacteriaceae</taxon>
        <taxon>Antarcticibacterium</taxon>
    </lineage>
</organism>
<dbReference type="OrthoDB" id="1420433at2"/>
<feature type="chain" id="PRO_5022705108" description="DUF4421 domain-containing protein" evidence="1">
    <location>
        <begin position="21"/>
        <end position="320"/>
    </location>
</feature>
<name>A0A5B7X9I0_9FLAO</name>
<dbReference type="EMBL" id="CP040812">
    <property type="protein sequence ID" value="QCY71378.1"/>
    <property type="molecule type" value="Genomic_DNA"/>
</dbReference>
<evidence type="ECO:0008006" key="4">
    <source>
        <dbReference type="Google" id="ProtNLM"/>
    </source>
</evidence>
<dbReference type="AlphaFoldDB" id="A0A5B7X9I0"/>
<sequence>MLKKNLQLLIILLAGITATAQNEQERLINDMLLVAENFANPGAEGAAIQSSAGWFTSATTLEKWKFEVSVHGNALFVPDGKQRKLSSNRDFSLLSFRDANNAVLPTVYGGNTDAVFEGRIFGQDFSFDAIDGLNKENIIHPYPQVTMGLPYSTEVSVRFLPSIIVNDVGFQTYGIGLKHNFTQYYERRYNPEDFQFAAAIAYSNFKVDYAFEQISLPVLQLNRVDVNADLWLFQVLGSKLYDTFEVFGALGLTASNFDYKMGGTGEALPLLNNALQGVEGSGTNFKGDLGFNYYVGNFKISSMFTASNFFNVNLGIHYRI</sequence>
<evidence type="ECO:0000313" key="3">
    <source>
        <dbReference type="Proteomes" id="UP000309016"/>
    </source>
</evidence>
<evidence type="ECO:0000256" key="1">
    <source>
        <dbReference type="SAM" id="SignalP"/>
    </source>
</evidence>
<dbReference type="Proteomes" id="UP000309016">
    <property type="component" value="Chromosome"/>
</dbReference>
<proteinExistence type="predicted"/>
<accession>A0A5B7X9I0</accession>
<dbReference type="KEGG" id="afla:FHG64_06790"/>
<protein>
    <recommendedName>
        <fullName evidence="4">DUF4421 domain-containing protein</fullName>
    </recommendedName>
</protein>
<reference evidence="2 3" key="1">
    <citation type="submission" date="2019-06" db="EMBL/GenBank/DDBJ databases">
        <title>Complete genome sequence of Antarcticibacterium flavum KCTC 52984T from an Antarctic marine sediment.</title>
        <authorList>
            <person name="Lee Y.M."/>
            <person name="Shin S.C."/>
        </authorList>
    </citation>
    <scope>NUCLEOTIDE SEQUENCE [LARGE SCALE GENOMIC DNA]</scope>
    <source>
        <strain evidence="2 3">KCTC 52984</strain>
    </source>
</reference>
<feature type="signal peptide" evidence="1">
    <location>
        <begin position="1"/>
        <end position="20"/>
    </location>
</feature>
<keyword evidence="3" id="KW-1185">Reference proteome</keyword>
<dbReference type="Pfam" id="PF20230">
    <property type="entry name" value="DUF6588"/>
    <property type="match status" value="1"/>
</dbReference>